<dbReference type="AlphaFoldDB" id="A0A3E0ER21"/>
<evidence type="ECO:0000313" key="3">
    <source>
        <dbReference type="Proteomes" id="UP000257136"/>
    </source>
</evidence>
<sequence>MKYLTLLLLVFLNTGFSQTKSDTITMQNVLACNNETWNVEKPIQLDWVNTDIENVKKLNQLNKRSNSIADIEKIFPGFIKPIGNCRSTTYDCGYNLKSTDHEFYGGYGTVHVSALYFEDKIIKIRFTINCPGQIVYNSLSSVVQFPLKCKYNNLIYDKIIEDNLKEYESKFGALSLEIADNNTKRKDVFDFFADVLSGSPLQQPFYILNGIGYPTFDLIRYLIVSNDIDSLKKLIYSPSPTARLFVANTLKHIEKKQKIHLDKKDNQRIAEIFKNSEKVKGGVISCWVGKFGYDYYDVTNNFEEYLLTK</sequence>
<name>A0A3E0ER21_9FLAO</name>
<comment type="caution">
    <text evidence="2">The sequence shown here is derived from an EMBL/GenBank/DDBJ whole genome shotgun (WGS) entry which is preliminary data.</text>
</comment>
<protein>
    <submittedName>
        <fullName evidence="2">Uncharacterized protein</fullName>
    </submittedName>
</protein>
<gene>
    <name evidence="2" type="ORF">C8P67_104220</name>
</gene>
<evidence type="ECO:0000256" key="1">
    <source>
        <dbReference type="SAM" id="SignalP"/>
    </source>
</evidence>
<dbReference type="OrthoDB" id="1490410at2"/>
<evidence type="ECO:0000313" key="2">
    <source>
        <dbReference type="EMBL" id="REG99596.1"/>
    </source>
</evidence>
<accession>A0A3E0ER21</accession>
<feature type="chain" id="PRO_5017751625" evidence="1">
    <location>
        <begin position="20"/>
        <end position="309"/>
    </location>
</feature>
<feature type="signal peptide" evidence="1">
    <location>
        <begin position="1"/>
        <end position="19"/>
    </location>
</feature>
<keyword evidence="3" id="KW-1185">Reference proteome</keyword>
<reference evidence="2 3" key="1">
    <citation type="submission" date="2018-08" db="EMBL/GenBank/DDBJ databases">
        <title>Genomic Encyclopedia of Archaeal and Bacterial Type Strains, Phase II (KMG-II): from individual species to whole genera.</title>
        <authorList>
            <person name="Goeker M."/>
        </authorList>
    </citation>
    <scope>NUCLEOTIDE SEQUENCE [LARGE SCALE GENOMIC DNA]</scope>
    <source>
        <strain evidence="2 3">DSM 100880</strain>
    </source>
</reference>
<keyword evidence="1" id="KW-0732">Signal</keyword>
<organism evidence="2 3">
    <name type="scientific">Flavobacterium aquicola</name>
    <dbReference type="NCBI Taxonomy" id="1682742"/>
    <lineage>
        <taxon>Bacteria</taxon>
        <taxon>Pseudomonadati</taxon>
        <taxon>Bacteroidota</taxon>
        <taxon>Flavobacteriia</taxon>
        <taxon>Flavobacteriales</taxon>
        <taxon>Flavobacteriaceae</taxon>
        <taxon>Flavobacterium</taxon>
    </lineage>
</organism>
<dbReference type="EMBL" id="QUNI01000004">
    <property type="protein sequence ID" value="REG99596.1"/>
    <property type="molecule type" value="Genomic_DNA"/>
</dbReference>
<proteinExistence type="predicted"/>
<dbReference type="Proteomes" id="UP000257136">
    <property type="component" value="Unassembled WGS sequence"/>
</dbReference>
<dbReference type="RefSeq" id="WP_147298210.1">
    <property type="nucleotide sequence ID" value="NZ_QUNI01000004.1"/>
</dbReference>